<dbReference type="GeneID" id="64661092"/>
<dbReference type="Proteomes" id="UP001195769">
    <property type="component" value="Unassembled WGS sequence"/>
</dbReference>
<evidence type="ECO:0000313" key="4">
    <source>
        <dbReference type="Proteomes" id="UP001195769"/>
    </source>
</evidence>
<feature type="region of interest" description="Disordered" evidence="2">
    <location>
        <begin position="151"/>
        <end position="188"/>
    </location>
</feature>
<proteinExistence type="predicted"/>
<organism evidence="3 4">
    <name type="scientific">Suillus fuscotomentosus</name>
    <dbReference type="NCBI Taxonomy" id="1912939"/>
    <lineage>
        <taxon>Eukaryota</taxon>
        <taxon>Fungi</taxon>
        <taxon>Dikarya</taxon>
        <taxon>Basidiomycota</taxon>
        <taxon>Agaricomycotina</taxon>
        <taxon>Agaricomycetes</taxon>
        <taxon>Agaricomycetidae</taxon>
        <taxon>Boletales</taxon>
        <taxon>Suillineae</taxon>
        <taxon>Suillaceae</taxon>
        <taxon>Suillus</taxon>
    </lineage>
</organism>
<evidence type="ECO:0000256" key="2">
    <source>
        <dbReference type="SAM" id="MobiDB-lite"/>
    </source>
</evidence>
<feature type="coiled-coil region" evidence="1">
    <location>
        <begin position="69"/>
        <end position="103"/>
    </location>
</feature>
<dbReference type="AlphaFoldDB" id="A0AAD4E988"/>
<evidence type="ECO:0000313" key="3">
    <source>
        <dbReference type="EMBL" id="KAG1901712.1"/>
    </source>
</evidence>
<protein>
    <submittedName>
        <fullName evidence="3">Uncharacterized protein</fullName>
    </submittedName>
</protein>
<keyword evidence="1" id="KW-0175">Coiled coil</keyword>
<accession>A0AAD4E988</accession>
<keyword evidence="4" id="KW-1185">Reference proteome</keyword>
<comment type="caution">
    <text evidence="3">The sequence shown here is derived from an EMBL/GenBank/DDBJ whole genome shotgun (WGS) entry which is preliminary data.</text>
</comment>
<evidence type="ECO:0000256" key="1">
    <source>
        <dbReference type="SAM" id="Coils"/>
    </source>
</evidence>
<name>A0AAD4E988_9AGAM</name>
<reference evidence="3" key="1">
    <citation type="journal article" date="2020" name="New Phytol.">
        <title>Comparative genomics reveals dynamic genome evolution in host specialist ectomycorrhizal fungi.</title>
        <authorList>
            <person name="Lofgren L.A."/>
            <person name="Nguyen N.H."/>
            <person name="Vilgalys R."/>
            <person name="Ruytinx J."/>
            <person name="Liao H.L."/>
            <person name="Branco S."/>
            <person name="Kuo A."/>
            <person name="LaButti K."/>
            <person name="Lipzen A."/>
            <person name="Andreopoulos W."/>
            <person name="Pangilinan J."/>
            <person name="Riley R."/>
            <person name="Hundley H."/>
            <person name="Na H."/>
            <person name="Barry K."/>
            <person name="Grigoriev I.V."/>
            <person name="Stajich J.E."/>
            <person name="Kennedy P.G."/>
        </authorList>
    </citation>
    <scope>NUCLEOTIDE SEQUENCE</scope>
    <source>
        <strain evidence="3">FC203</strain>
    </source>
</reference>
<dbReference type="RefSeq" id="XP_041227287.1">
    <property type="nucleotide sequence ID" value="XM_041366794.1"/>
</dbReference>
<gene>
    <name evidence="3" type="ORF">F5891DRAFT_1187172</name>
</gene>
<sequence>MSGSPPRKGLRQCVHVGSNVTLNFRLFSVHKQRSSDIDGLHDEDCEPFLQINEAIPRGTQTADKDEEPQAEVASELRRVKKELENAENVIAHLSERVDTYRYRWLEEYYRADNLERHMPCDVHVPVLGQIPEGMVSPAFFPELFTWNEASERGDGQLLERQSTKSTAPGEGENDGAEQNLLGDKNIGE</sequence>
<dbReference type="EMBL" id="JABBWK010000020">
    <property type="protein sequence ID" value="KAG1901712.1"/>
    <property type="molecule type" value="Genomic_DNA"/>
</dbReference>